<dbReference type="EMBL" id="CM000844">
    <property type="protein sequence ID" value="KRH28915.1"/>
    <property type="molecule type" value="Genomic_DNA"/>
</dbReference>
<dbReference type="InterPro" id="IPR003035">
    <property type="entry name" value="RWP-RK_dom"/>
</dbReference>
<dbReference type="AlphaFoldDB" id="A0A0R0HMB1"/>
<dbReference type="RefSeq" id="NP_001237096.2">
    <property type="nucleotide sequence ID" value="NM_001250167.2"/>
</dbReference>
<sequence length="331" mass="38389">MDSSHTNTTLLTNLLVFNNTLQPELMRSVHVYRRGGGEKREVEREFVFSESGSYVEMQATPIPGLVKSRVSEVCEGHRNGVWLCVFAFHADHTPQFCRIPRLLLVTRNPKLKMIPNLLDDLHMIYKLNRKEEDRDIAQDSTGEERQGHSNNFQPSRKVFPVLDQDLNFLPYEDYESESPDNETDVESSPGFLVKKKRAPSDLVAKISLSDLVKYFGMPIVEASRNLNVGLTVLKRKCREFGIPRWPHRKIKSLDSLIHDLQEEAKNQELEDREAAMAVAKRQRMLESEKENIEKKPFMDIKIETKRFRQDVFKRRHRARAVEKHNSTVSST</sequence>
<accession>A0A0R0HMB1</accession>
<reference evidence="9" key="3">
    <citation type="submission" date="2018-07" db="EMBL/GenBank/DDBJ databases">
        <title>WGS assembly of Glycine max.</title>
        <authorList>
            <person name="Schmutz J."/>
            <person name="Cannon S."/>
            <person name="Schlueter J."/>
            <person name="Ma J."/>
            <person name="Mitros T."/>
            <person name="Nelson W."/>
            <person name="Hyten D."/>
            <person name="Song Q."/>
            <person name="Thelen J."/>
            <person name="Cheng J."/>
            <person name="Xu D."/>
            <person name="Hellsten U."/>
            <person name="May G."/>
            <person name="Yu Y."/>
            <person name="Sakurai T."/>
            <person name="Umezawa T."/>
            <person name="Bhattacharyya M."/>
            <person name="Sandhu D."/>
            <person name="Valliyodan B."/>
            <person name="Lindquist E."/>
            <person name="Peto M."/>
            <person name="Grant D."/>
            <person name="Shu S."/>
            <person name="Goodstein D."/>
            <person name="Barry K."/>
            <person name="Futrell-Griggs M."/>
            <person name="Abernathy B."/>
            <person name="Du J."/>
            <person name="Tian Z."/>
            <person name="Zhu L."/>
            <person name="Gill N."/>
            <person name="Joshi T."/>
            <person name="Libault M."/>
            <person name="Sethuraman A."/>
            <person name="Zhang X."/>
            <person name="Shinozaki K."/>
            <person name="Nguyen H."/>
            <person name="Wing R."/>
            <person name="Cregan P."/>
            <person name="Specht J."/>
            <person name="Grimwood J."/>
            <person name="Rokhsar D."/>
            <person name="Stacey G."/>
            <person name="Shoemaker R."/>
            <person name="Jackson S."/>
        </authorList>
    </citation>
    <scope>NUCLEOTIDE SEQUENCE</scope>
    <source>
        <tissue evidence="9">Callus</tissue>
    </source>
</reference>
<comment type="function">
    <text evidence="1">Putative transcription factor.</text>
</comment>
<keyword evidence="5" id="KW-0804">Transcription</keyword>
<feature type="compositionally biased region" description="Basic and acidic residues" evidence="7">
    <location>
        <begin position="134"/>
        <end position="147"/>
    </location>
</feature>
<evidence type="ECO:0000313" key="11">
    <source>
        <dbReference type="Proteomes" id="UP000008827"/>
    </source>
</evidence>
<dbReference type="OrthoDB" id="6270329at2759"/>
<dbReference type="KEGG" id="gmx:100306328"/>
<reference evidence="9 10" key="1">
    <citation type="journal article" date="2010" name="Nature">
        <title>Genome sequence of the palaeopolyploid soybean.</title>
        <authorList>
            <person name="Schmutz J."/>
            <person name="Cannon S.B."/>
            <person name="Schlueter J."/>
            <person name="Ma J."/>
            <person name="Mitros T."/>
            <person name="Nelson W."/>
            <person name="Hyten D.L."/>
            <person name="Song Q."/>
            <person name="Thelen J.J."/>
            <person name="Cheng J."/>
            <person name="Xu D."/>
            <person name="Hellsten U."/>
            <person name="May G.D."/>
            <person name="Yu Y."/>
            <person name="Sakurai T."/>
            <person name="Umezawa T."/>
            <person name="Bhattacharyya M.K."/>
            <person name="Sandhu D."/>
            <person name="Valliyodan B."/>
            <person name="Lindquist E."/>
            <person name="Peto M."/>
            <person name="Grant D."/>
            <person name="Shu S."/>
            <person name="Goodstein D."/>
            <person name="Barry K."/>
            <person name="Futrell-Griggs M."/>
            <person name="Abernathy B."/>
            <person name="Du J."/>
            <person name="Tian Z."/>
            <person name="Zhu L."/>
            <person name="Gill N."/>
            <person name="Joshi T."/>
            <person name="Libault M."/>
            <person name="Sethuraman A."/>
            <person name="Zhang X.-C."/>
            <person name="Shinozaki K."/>
            <person name="Nguyen H.T."/>
            <person name="Wing R.A."/>
            <person name="Cregan P."/>
            <person name="Specht J."/>
            <person name="Grimwood J."/>
            <person name="Rokhsar D."/>
            <person name="Stacey G."/>
            <person name="Shoemaker R.C."/>
            <person name="Jackson S.A."/>
        </authorList>
    </citation>
    <scope>NUCLEOTIDE SEQUENCE [LARGE SCALE GENOMIC DNA]</scope>
    <source>
        <strain evidence="10">cv. Williams 82</strain>
        <tissue evidence="9">Callus</tissue>
    </source>
</reference>
<dbReference type="PANTHER" id="PTHR46373:SF12">
    <property type="entry name" value="PROTEIN RKD5"/>
    <property type="match status" value="1"/>
</dbReference>
<keyword evidence="11" id="KW-1185">Reference proteome</keyword>
<dbReference type="OMA" id="GSYVEMQ"/>
<organism evidence="9">
    <name type="scientific">Glycine max</name>
    <name type="common">Soybean</name>
    <name type="synonym">Glycine hispida</name>
    <dbReference type="NCBI Taxonomy" id="3847"/>
    <lineage>
        <taxon>Eukaryota</taxon>
        <taxon>Viridiplantae</taxon>
        <taxon>Streptophyta</taxon>
        <taxon>Embryophyta</taxon>
        <taxon>Tracheophyta</taxon>
        <taxon>Spermatophyta</taxon>
        <taxon>Magnoliopsida</taxon>
        <taxon>eudicotyledons</taxon>
        <taxon>Gunneridae</taxon>
        <taxon>Pentapetalae</taxon>
        <taxon>rosids</taxon>
        <taxon>fabids</taxon>
        <taxon>Fabales</taxon>
        <taxon>Fabaceae</taxon>
        <taxon>Papilionoideae</taxon>
        <taxon>50 kb inversion clade</taxon>
        <taxon>NPAAA clade</taxon>
        <taxon>indigoferoid/millettioid clade</taxon>
        <taxon>Phaseoleae</taxon>
        <taxon>Glycine</taxon>
        <taxon>Glycine subgen. Soja</taxon>
    </lineage>
</organism>
<dbReference type="GO" id="GO:0003700">
    <property type="term" value="F:DNA-binding transcription factor activity"/>
    <property type="evidence" value="ECO:0007669"/>
    <property type="project" value="InterPro"/>
</dbReference>
<evidence type="ECO:0000256" key="5">
    <source>
        <dbReference type="ARBA" id="ARBA00023163"/>
    </source>
</evidence>
<evidence type="ECO:0000256" key="7">
    <source>
        <dbReference type="SAM" id="MobiDB-lite"/>
    </source>
</evidence>
<evidence type="ECO:0000313" key="9">
    <source>
        <dbReference type="EMBL" id="KRH28915.1"/>
    </source>
</evidence>
<feature type="domain" description="RWP-RK" evidence="8">
    <location>
        <begin position="188"/>
        <end position="273"/>
    </location>
</feature>
<keyword evidence="6" id="KW-0539">Nucleus</keyword>
<protein>
    <recommendedName>
        <fullName evidence="8">RWP-RK domain-containing protein</fullName>
    </recommendedName>
</protein>
<dbReference type="GO" id="GO:0003677">
    <property type="term" value="F:DNA binding"/>
    <property type="evidence" value="ECO:0007669"/>
    <property type="project" value="UniProtKB-KW"/>
</dbReference>
<dbReference type="InterPro" id="IPR044607">
    <property type="entry name" value="RKD-like"/>
</dbReference>
<dbReference type="GeneID" id="100306328"/>
<gene>
    <name evidence="10" type="primary">LOC100306328</name>
    <name evidence="9" type="ORF">GLYMA_11G085500</name>
</gene>
<keyword evidence="3" id="KW-0175">Coiled coil</keyword>
<evidence type="ECO:0000259" key="8">
    <source>
        <dbReference type="PROSITE" id="PS51519"/>
    </source>
</evidence>
<evidence type="ECO:0000256" key="3">
    <source>
        <dbReference type="ARBA" id="ARBA00023054"/>
    </source>
</evidence>
<dbReference type="Gramene" id="KRH28915">
    <property type="protein sequence ID" value="KRH28915"/>
    <property type="gene ID" value="GLYMA_11G085500"/>
</dbReference>
<feature type="region of interest" description="Disordered" evidence="7">
    <location>
        <begin position="134"/>
        <end position="155"/>
    </location>
</feature>
<keyword evidence="2" id="KW-0805">Transcription regulation</keyword>
<evidence type="ECO:0000256" key="2">
    <source>
        <dbReference type="ARBA" id="ARBA00023015"/>
    </source>
</evidence>
<proteinExistence type="predicted"/>
<dbReference type="PROSITE" id="PS51519">
    <property type="entry name" value="RWP_RK"/>
    <property type="match status" value="1"/>
</dbReference>
<name>A0A0R0HMB1_SOYBN</name>
<evidence type="ECO:0000256" key="1">
    <source>
        <dbReference type="ARBA" id="ARBA00004049"/>
    </source>
</evidence>
<dbReference type="Pfam" id="PF02042">
    <property type="entry name" value="RWP-RK"/>
    <property type="match status" value="1"/>
</dbReference>
<evidence type="ECO:0000313" key="10">
    <source>
        <dbReference type="EnsemblPlants" id="KRH28915"/>
    </source>
</evidence>
<dbReference type="Proteomes" id="UP000008827">
    <property type="component" value="Chromosome 11"/>
</dbReference>
<evidence type="ECO:0000256" key="6">
    <source>
        <dbReference type="ARBA" id="ARBA00023242"/>
    </source>
</evidence>
<evidence type="ECO:0000256" key="4">
    <source>
        <dbReference type="ARBA" id="ARBA00023125"/>
    </source>
</evidence>
<dbReference type="PANTHER" id="PTHR46373">
    <property type="entry name" value="PROTEIN RKD4"/>
    <property type="match status" value="1"/>
</dbReference>
<reference evidence="10" key="2">
    <citation type="submission" date="2018-02" db="UniProtKB">
        <authorList>
            <consortium name="EnsemblPlants"/>
        </authorList>
    </citation>
    <scope>IDENTIFICATION</scope>
    <source>
        <strain evidence="10">Williams 82</strain>
    </source>
</reference>
<dbReference type="EnsemblPlants" id="KRH28915">
    <property type="protein sequence ID" value="KRH28915"/>
    <property type="gene ID" value="GLYMA_11G085500"/>
</dbReference>
<keyword evidence="4" id="KW-0238">DNA-binding</keyword>